<organism evidence="3 4">
    <name type="scientific">candidate division LCP-89 bacterium B3_LCP</name>
    <dbReference type="NCBI Taxonomy" id="2012998"/>
    <lineage>
        <taxon>Bacteria</taxon>
        <taxon>Pseudomonadati</taxon>
        <taxon>Bacteria division LCP-89</taxon>
    </lineage>
</organism>
<keyword evidence="1" id="KW-0732">Signal</keyword>
<dbReference type="PANTHER" id="PTHR22953">
    <property type="entry name" value="ACID PHOSPHATASE RELATED"/>
    <property type="match status" value="1"/>
</dbReference>
<evidence type="ECO:0000313" key="3">
    <source>
        <dbReference type="EMBL" id="TKJ36835.1"/>
    </source>
</evidence>
<dbReference type="EMBL" id="NJBN01000015">
    <property type="protein sequence ID" value="TKJ36835.1"/>
    <property type="molecule type" value="Genomic_DNA"/>
</dbReference>
<dbReference type="Proteomes" id="UP000319619">
    <property type="component" value="Unassembled WGS sequence"/>
</dbReference>
<gene>
    <name evidence="3" type="ORF">CEE37_14720</name>
</gene>
<dbReference type="InterPro" id="IPR039331">
    <property type="entry name" value="PAPs-like"/>
</dbReference>
<dbReference type="InterPro" id="IPR029052">
    <property type="entry name" value="Metallo-depent_PP-like"/>
</dbReference>
<protein>
    <recommendedName>
        <fullName evidence="2">Calcineurin-like phosphoesterase domain-containing protein</fullName>
    </recommendedName>
</protein>
<reference evidence="3 4" key="1">
    <citation type="submission" date="2017-06" db="EMBL/GenBank/DDBJ databases">
        <title>Novel microbial phyla capable of carbon fixation and sulfur reduction in deep-sea sediments.</title>
        <authorList>
            <person name="Huang J."/>
            <person name="Baker B."/>
            <person name="Wang Y."/>
        </authorList>
    </citation>
    <scope>NUCLEOTIDE SEQUENCE [LARGE SCALE GENOMIC DNA]</scope>
    <source>
        <strain evidence="3">B3_LCP</strain>
    </source>
</reference>
<dbReference type="SUPFAM" id="SSF56300">
    <property type="entry name" value="Metallo-dependent phosphatases"/>
    <property type="match status" value="1"/>
</dbReference>
<sequence length="588" mass="67159">MMPARQPVKINKLLLPFFLFVQLFLWTEIGFSADEVHYSNRFLAEEPQIKIAENGTVHIRIRTTQPCSGGRAYLGIVPDVAELGYPAFRRRGVLSQPDAVTLIFEFDLTKLEREVFDLNRYIKRRGGHLNLRVLVFAERLYTIDRVFAYRRTVDDKYYKSTAIVEGPIIDCVTDTSAIISWEFDKPSFCNVEFSPGDSVIGCEKARRFEVSISGLIPSQTYTYSITWHDEDVTRSSRHYTFETAPPAGVDDPFRFAVLADGRGSYGAGERYVEGVNKRTMEALLNHIYNQDVSFITFPGDLVNGYISDPKDLEYEYRSWKRVVQPIAGRIPIYEGMGNHDITAHFFEGDREDDCIPRLGPEAAEVIFAKHFVNPLNGPIPRNPEDPPYSENVYSLDWGNSHFVMLNTNYFQKGSGKSVAHKRGDREGNLRQEQLDWLDDDLRNARDRGQKHLFVFTHEPAFPNGGHKHDAMWWNGNIPEVIEVRNKFWRILCNYGVLAAFFGDEHNFSLAKIDSTVNKDFSIPVWQIVTGGAGAPYYNHDTDVPWAHTVKSFYPLNHYCLVEVNSSDVLLKVYSAEGTLVESVKLSEE</sequence>
<proteinExistence type="predicted"/>
<evidence type="ECO:0000259" key="2">
    <source>
        <dbReference type="Pfam" id="PF00149"/>
    </source>
</evidence>
<evidence type="ECO:0000256" key="1">
    <source>
        <dbReference type="ARBA" id="ARBA00022729"/>
    </source>
</evidence>
<feature type="domain" description="Calcineurin-like phosphoesterase" evidence="2">
    <location>
        <begin position="277"/>
        <end position="506"/>
    </location>
</feature>
<comment type="caution">
    <text evidence="3">The sequence shown here is derived from an EMBL/GenBank/DDBJ whole genome shotgun (WGS) entry which is preliminary data.</text>
</comment>
<dbReference type="PANTHER" id="PTHR22953:SF153">
    <property type="entry name" value="PURPLE ACID PHOSPHATASE"/>
    <property type="match status" value="1"/>
</dbReference>
<evidence type="ECO:0000313" key="4">
    <source>
        <dbReference type="Proteomes" id="UP000319619"/>
    </source>
</evidence>
<dbReference type="GO" id="GO:0003993">
    <property type="term" value="F:acid phosphatase activity"/>
    <property type="evidence" value="ECO:0007669"/>
    <property type="project" value="InterPro"/>
</dbReference>
<accession>A0A532UPH7</accession>
<dbReference type="AlphaFoldDB" id="A0A532UPH7"/>
<dbReference type="InterPro" id="IPR004843">
    <property type="entry name" value="Calcineurin-like_PHP"/>
</dbReference>
<dbReference type="Gene3D" id="3.60.21.10">
    <property type="match status" value="1"/>
</dbReference>
<name>A0A532UPH7_UNCL8</name>
<dbReference type="Pfam" id="PF00149">
    <property type="entry name" value="Metallophos"/>
    <property type="match status" value="1"/>
</dbReference>